<reference evidence="1 2" key="1">
    <citation type="submission" date="2023-09" db="EMBL/GenBank/DDBJ databases">
        <title>Nesidiocoris tenuis whole genome shotgun sequence.</title>
        <authorList>
            <person name="Shibata T."/>
            <person name="Shimoda M."/>
            <person name="Kobayashi T."/>
            <person name="Uehara T."/>
        </authorList>
    </citation>
    <scope>NUCLEOTIDE SEQUENCE [LARGE SCALE GENOMIC DNA]</scope>
    <source>
        <strain evidence="1 2">Japan</strain>
    </source>
</reference>
<organism evidence="1 2">
    <name type="scientific">Nesidiocoris tenuis</name>
    <dbReference type="NCBI Taxonomy" id="355587"/>
    <lineage>
        <taxon>Eukaryota</taxon>
        <taxon>Metazoa</taxon>
        <taxon>Ecdysozoa</taxon>
        <taxon>Arthropoda</taxon>
        <taxon>Hexapoda</taxon>
        <taxon>Insecta</taxon>
        <taxon>Pterygota</taxon>
        <taxon>Neoptera</taxon>
        <taxon>Paraneoptera</taxon>
        <taxon>Hemiptera</taxon>
        <taxon>Heteroptera</taxon>
        <taxon>Panheteroptera</taxon>
        <taxon>Cimicomorpha</taxon>
        <taxon>Miridae</taxon>
        <taxon>Dicyphina</taxon>
        <taxon>Nesidiocoris</taxon>
    </lineage>
</organism>
<protein>
    <submittedName>
        <fullName evidence="1">Uncharacterized protein</fullName>
    </submittedName>
</protein>
<name>A0ABN7AEB3_9HEMI</name>
<evidence type="ECO:0000313" key="2">
    <source>
        <dbReference type="Proteomes" id="UP001307889"/>
    </source>
</evidence>
<evidence type="ECO:0000313" key="1">
    <source>
        <dbReference type="EMBL" id="BES90621.1"/>
    </source>
</evidence>
<keyword evidence="2" id="KW-1185">Reference proteome</keyword>
<sequence length="107" mass="11901">METTRNRNGNERNGNEWSGNIWNRSVRVSRAAEREREKRWGGVPLSGSAIRDFSKNPNLLRLARAARLATIAQRTTANQPMSHAVPETLGGYRAVGLSRSRATAVQD</sequence>
<dbReference type="Proteomes" id="UP001307889">
    <property type="component" value="Chromosome 2"/>
</dbReference>
<gene>
    <name evidence="1" type="ORF">NTJ_03429</name>
</gene>
<accession>A0ABN7AEB3</accession>
<proteinExistence type="predicted"/>
<dbReference type="EMBL" id="AP028910">
    <property type="protein sequence ID" value="BES90621.1"/>
    <property type="molecule type" value="Genomic_DNA"/>
</dbReference>